<organism evidence="2 3">
    <name type="scientific">Mesorhabditis spiculigera</name>
    <dbReference type="NCBI Taxonomy" id="96644"/>
    <lineage>
        <taxon>Eukaryota</taxon>
        <taxon>Metazoa</taxon>
        <taxon>Ecdysozoa</taxon>
        <taxon>Nematoda</taxon>
        <taxon>Chromadorea</taxon>
        <taxon>Rhabditida</taxon>
        <taxon>Rhabditina</taxon>
        <taxon>Rhabditomorpha</taxon>
        <taxon>Rhabditoidea</taxon>
        <taxon>Rhabditidae</taxon>
        <taxon>Mesorhabditinae</taxon>
        <taxon>Mesorhabditis</taxon>
    </lineage>
</organism>
<feature type="region of interest" description="Disordered" evidence="1">
    <location>
        <begin position="1"/>
        <end position="54"/>
    </location>
</feature>
<accession>A0AA36C506</accession>
<evidence type="ECO:0000313" key="3">
    <source>
        <dbReference type="Proteomes" id="UP001177023"/>
    </source>
</evidence>
<comment type="caution">
    <text evidence="2">The sequence shown here is derived from an EMBL/GenBank/DDBJ whole genome shotgun (WGS) entry which is preliminary data.</text>
</comment>
<evidence type="ECO:0000256" key="1">
    <source>
        <dbReference type="SAM" id="MobiDB-lite"/>
    </source>
</evidence>
<dbReference type="Proteomes" id="UP001177023">
    <property type="component" value="Unassembled WGS sequence"/>
</dbReference>
<feature type="compositionally biased region" description="Basic and acidic residues" evidence="1">
    <location>
        <begin position="1"/>
        <end position="29"/>
    </location>
</feature>
<protein>
    <submittedName>
        <fullName evidence="2">Uncharacterized protein</fullName>
    </submittedName>
</protein>
<feature type="non-terminal residue" evidence="2">
    <location>
        <position position="4827"/>
    </location>
</feature>
<evidence type="ECO:0000313" key="2">
    <source>
        <dbReference type="EMBL" id="CAJ0559185.1"/>
    </source>
</evidence>
<name>A0AA36C506_9BILA</name>
<reference evidence="2" key="1">
    <citation type="submission" date="2023-06" db="EMBL/GenBank/DDBJ databases">
        <authorList>
            <person name="Delattre M."/>
        </authorList>
    </citation>
    <scope>NUCLEOTIDE SEQUENCE</scope>
    <source>
        <strain evidence="2">AF72</strain>
    </source>
</reference>
<feature type="non-terminal residue" evidence="2">
    <location>
        <position position="1"/>
    </location>
</feature>
<gene>
    <name evidence="2" type="ORF">MSPICULIGERA_LOCUS1196</name>
</gene>
<sequence>MSDHPRKGQRPERVEGEPRWTVTRREHSETIPLSPAIPNDDDDTTAGPFHSRTMTTTERVQILQMPVPISDSETAPALLLALSSPNGNTTQSISSTVTSLPATGTPLIGGLTASGLPLFNGIHVNRDSRHTTTVITTTTTTYRVIEVTDSESMSSSGEFERDFEFLDHHGQLLADEGELTVNIPLHSVRTPERLQNPSPATYMIVGKTESTPTTPNHQSVHMGFDIAPVEQPVVAAGEDEYEMVEYTISPAGSTCGEDQIASTSRQMEIQDAPIRNYVDVYHVGTSDKVEIDTMVEYEVVYDEEETVIPDKANARGDFELTEEYDGPIDSTHRHTDVEGLPLASHVQVYHHGRSDVGEPSHVVVEEKSEVAEKPTLADKFTGLFRKGPSHLDYPISEAFEGPIDSTHRHTDVEGLPLASHVQVYHHGRSDVGEPSHVVVEEKSEVHDKPTLADKFTGLFRKGPSHLDYPISEAFEGPIDSTHRHTDVEGLPLASHVQVYHHGRSDVGEPSHVVVEEKPEVADKPTLADKFTGLFRKGPSHLDYPISEAFEGPIDSTHRHTDVEGLPLASHVQVYHHGRSDVGEPSHVVVEEKSEVHDKPTLADKFTGLFRKGPSHLDYPISEAFEGPIDSTHRHTDVEGLPLASHVQVYHHGRSDVGEPSHVVVEEKSEVHDKPTLADKFTGLFRKGPSHLDYPISEAFEGPIDSTHRHTDVEGLPLASHVQVYHHGRSDVGEPSHVVVEEKSEVHDKPTLADKFTGLFRKGPSHLDYPISEAFEGPIDSTHRHTDVEGLPLASHVQVYHHGRSDVGEPSHVVVEEKPEVAEKPTLADKFTGLFRKGPSHLDYPISEAFEGPIDSTHRHTDVEGLPLASHVQVYHHGRSDVGEPSHVVVEEKSEVHDKPTLADKFTGLFRKGPSHLDYPISEAFEGPIDSTHRHTDVEGLPLASHVQVYHHGRSDVPEPSHVVVEEKSEVHDKPTLADKFTGLFRKGPSHLDYPISEAFEGPIDSTHRHTDVEGLPLASHVQVYHHGRSDVPEPSHVVVEEKSEVHDKPTLADKFTGLFRKGPSHLDYPINEAFEGPIDSTHRHTDVEGLPLASHVQVYHHGRSDVPEPSHVVVEEKSEVHDKPTLADKFTGLFRKGPSHLDYPISEAFEGPIDSTHRHTDVEGLPLASHVQVYHHGRSDVGEPSHVVVEEKSEVHDKPTLADKFTGLFRKGPSHLDYPISEAFEGPIDSTHRHTDVEGLPLASHVQVYHHGRSDVGEPSHVVVEEKSEVAREADTGRQVHCEAFEGLIDSTHRHTDVEGLPLASHVQVYHHGRSDVGEPSHVVVEEKSEVHDKPTLADKFTGLFRKGPSHLDYPFSEAFEGPIDSTHRHTDVEGLPLASHVQVYHHGRSDVPEPSHVVVEEKSEVHDKPTLADKFTGLFRKGPSHLDYPFSEAFEGPIDSTHRHTDVEGLPLASHVQVYHHGRSDVGEPSHVVVEEKSEVHDKPTLADKFTGLFRKGPSHLDYPISEAFEGPIDSTHRHTDVEGLPLASHVQVYHHGRSDVGEPSHVVVEEKSEVHDKPTLADKFTGLFRKGPSHLDYPISEAFEGPIDSTHRHTDVEGLPLASHVQVYHHGRSDVGEPSHVVVEEKSEVHDKPTLADKFTGLFRKGPSHLDYPISEAFEGPIDSTHRHTDVEGLPLASHVQVYHHGRSDVPEPSHVVVEEKSEVHDKPTLADKFTGLFRKGPSHLDYPISEAFEGPIDSTHRHTDVEGLPLASHVQVYHHGRSDVGEPSHVVVEEKSEVAEKPTLADKFTGLFRKGPSHLDYPISEAFEGPIDSTHRHTDVEGLPLASHVQVYHHGRSDVGEPSHVVVEEKSEVAEKPTLADKFTGLFRKGPSHLDYPISEAFEGPIDSTHRHTDVEGLPLASHVQVYHHGRSDVGEPSHVVVEEKSEVARQADTGRQVHCEAFEGPIDSTHRHTDVEGLPLASHVQVYHHGRSDVGEPSHVVVEEKSEVHDKPTLADKFTGLFRKGPSHLDYPISEAFEGPIDSTHRHTDVEGLPLASHVQVYHHGRSDVPEPSHVVVEEKSEVHDKPTLADKFTGLFRKGPSHLDYPISEAFEGPIDSTHRHTDVEGLPLASHVQVYHHGRSDVGEPSHVVVEEKSEVHDKPTLADKFTGLFRKGPSHLDYPISEAFEGPIDSTHRHTDVEGLPLASHVQVYHHGRSDVPEPSHVVVEEKSEVHDKPTLADKFTGLFRKGPSHLDYPISEAFEGPIDSTHRHTDVEGLPLASHVQVYHHGRSDVGEPSHVVVEEKSEVHDKPTLADKFTGLFRKGPSHLDYPISEAFEGPIDSTHRHTDVEGLPLASHVQVYHHGRSDVGEPSHVVVEEKSEVHDKPTLADKFTGLFRKGPSHLDYPISEAFEGPIDSTHRHTDVEGLPLASHVQVYHHGRSDVPEPSHVVVEEKSEVHDKPTLADKFTGLFRKGPSHLDYPISEAFEGPIDSTHRHTDVEGLPLASHVQVYHHGRSDVGEPSHVVVEEKSEVHDKPTLADKFTGLFRKGPSHLDYPISEAFEGPIDSTHRHTDVEGLPLASHVQVYHHGRSDVGEPSHVVVEEKSEVARQADTGRQDQSTPPIVTPMWKDYRWLLTSRSTTMAARMLESHRMSSSKRNRKSHDKPTLADKFTGLFRKGPSHLDYPISEAFEGPIDSTHRHTDVEGLPLASHVQVYHHGRSDVPEPSHVVVEEKSEVHDKPTLADKFTGLFRKGPSHLDYPISEAFEGPIDSTHRHTDVEGLPLASHVQVYHHGRSDVGEPSHVVVEEKSEVHDKPTLADKFTGLFRKGPSHLDYPISEAFEGPIDSTHRHTDVEGLPLASHVQVYHHGRSDVGEPSHVVVEEKSEVHDKPTLADKFTGLFRKGPSHLDYPISEAFEGPIDSTHRHTDVEGLPLASHVQVYHHGRSDVGEPSHVVVEEKSEVHDKPTLADKFTGLFRKGPSHLDYPISEAFEGPIDSTHRHTDVEGLPLASHVQVYHHGRSDVGEPSHVVVEEKSEVHDKPTLADKFTGLFRKGPSHLDYPISEAFEGPIDSTHRHTDVEGLPLASHVQVYHHGRSDVGEPSHVVVEEKSEVHDKPTLADKFTGLFRKGPSHLDYPISEAFEGPIDSTHRHTDVEGLPLASHVQVYHHGRSDVGEPSHVVVEEKSEVHDKPTLADKFTGLFRKGPSHLDYPISEAFEGPIDSTHRHTDVEGLPLASHVQVYHHGRSDVPEPSHVVVEEKSEVHDKPTLADKFTGLFRKGPSHLDYPISEAFEGPIDSTHRHTDVEGLPLASHVQVYHHGRSDVGEPSHVVVEEKSEVAEKPTLADKFTGLFRKGPSHLDYPISEAFEGPIDSTHRHTDVEGLPLASHVQVYHHGRSDVGEPSHVVVEEKSEVHDKPTLADKFTGLFRKGPSHLDYPISEAFEGPIDSTHRHTDVEGLPLASHVQVYHHGRSDVGEPSHVVVEEKSEVHDKPTLADKFTGLFRKGPSHLDYPISEAFEGPIDSTHRHTDVEGLPLASHVQVYHHGRSDVGEPSHVVVEEKSEVHDKPTLADKFTGLFRKGPSHLDYPISEAFEGPIDSTHRHTDVEGLPLASHVQVYHHGRSDVGEPSHVVVEEKSEVHDKPTLADKFTGLFRKGPSHLDYPISEAFEGPIDSTHRHTDVEGLPLASHVQVYHHGRSDVGEPSHVVVEEKSEVAREADTGRQVHCEAFEGPIDSTHRHTDVEGLPLASHVQVYHHGRSDVGEPSHVVVEEKSEVHDKPTLADKFTGLFRKGPSHLDYPISEAFEGPIDSTHRHTDVYHHGRSDVGEPSHVVVEEKSEVHDKPTLADKFTGLFRKGPSHLDYPISEAFEGPIDSTHRHTDVEGLPLASHVQVYHHGRSDVGEPSHVVVEEKSEVHDKPTLADKFTGLFRKGPSHLDYPISEAFEGPIDSTHRHTDVEGLPLASHVQVYHHGRSDVGEPSHVVVEEKSEVHDKPTLADKFTGLFRKGPSHLDYPISEAFEGPIDSTHRHTDVEGLPLASHVQVYHHGRSDVGEPSHVVVEEKSEVHDKPTLADKFTGLFRKGPSHLDYPISEAFEGPIDSTHRHTDVEGLPLASHVQVYHHGRSDVGEPSHVVVEEKSEVHEKPTLADKFTGLFRKGPSHLDYPISEAFEGPIDSTHRHTDVEGLPLASHVQVYHHGRSDVGKPSHVVVEEKSEVHDKPTLAEKFTGLFRKGPSHLDYPISEAFEGPIDSTHRHTDVEGLPLASHVQVYHHGRSDVGEPSHVVVEEKSEVHDKPTLADKFTGLFRKGPSHLDYPISEAFEGPIDSTHRHTDVEGLPLASHVQVYHHGRSDVAEPSHVVVEEKSEVHDKPTLADKFTGLFRKGPSHLDYPISEAFEGPIDSTHRHTDVEGLPLASHVQVYHHGRSDVGEPSHVVVEEKSEVHDKPTLADKFTGLFRKGPSHLDYPISEAFEGPIDSTHRHTDVEGLPLASHVQVYHHGRSDVGEPSHVVVEEKSEVHDKPTLADKFTGLFRKGPSHLDYPISEAFEGPIDSTHRHTDVEGLPLASHVQVYHHGRSDVGEPSHVVVEEKSEVHDKPTLADKFTGLFRKGPSHLDYPISEAFEGPIDSTHRHTDVEGLPLASHVQVYHHGRSDVGEPSHVVVEEKSEVAEKPTLADKFTGLFRKGPSHLDYPISEAFEGPIDSTHRHTDVEGLPLASHVQVYHHGRSDVGEPSHVVVEEKSEVARQADTGRQVHCEAFEGPIDSTHRHTDVEGLPLASHVQVYHHGRSDVGEPSHVVVEEKSEVAEKPTLADKFTGLFRKGPSHLDYPISEAFEGPIDSTHRHTDVEGL</sequence>
<keyword evidence="3" id="KW-1185">Reference proteome</keyword>
<proteinExistence type="predicted"/>
<dbReference type="EMBL" id="CATQJA010000315">
    <property type="protein sequence ID" value="CAJ0559185.1"/>
    <property type="molecule type" value="Genomic_DNA"/>
</dbReference>